<comment type="caution">
    <text evidence="1">The sequence shown here is derived from an EMBL/GenBank/DDBJ whole genome shotgun (WGS) entry which is preliminary data.</text>
</comment>
<reference evidence="1" key="1">
    <citation type="submission" date="2022-04" db="EMBL/GenBank/DDBJ databases">
        <title>Genome of the entomopathogenic fungus Entomophthora muscae.</title>
        <authorList>
            <person name="Elya C."/>
            <person name="Lovett B.R."/>
            <person name="Lee E."/>
            <person name="Macias A.M."/>
            <person name="Hajek A.E."/>
            <person name="De Bivort B.L."/>
            <person name="Kasson M.T."/>
            <person name="De Fine Licht H.H."/>
            <person name="Stajich J.E."/>
        </authorList>
    </citation>
    <scope>NUCLEOTIDE SEQUENCE</scope>
    <source>
        <strain evidence="1">Berkeley</strain>
    </source>
</reference>
<dbReference type="EMBL" id="QTSX02000892">
    <property type="protein sequence ID" value="KAJ9084017.1"/>
    <property type="molecule type" value="Genomic_DNA"/>
</dbReference>
<keyword evidence="2" id="KW-1185">Reference proteome</keyword>
<accession>A0ACC2UC76</accession>
<sequence>MIYTIYEDSDILEKQYPEQLQPQATDQGSTTAMDPVYTQLNLSYKEDELYIFSGAALGLFFNNQYEVIQDQAQPEPVSCVETQATVPSPPQFNYHTEIQTINIKLNLIWCHHGKCASQKIDKECLLGKLQI</sequence>
<evidence type="ECO:0000313" key="2">
    <source>
        <dbReference type="Proteomes" id="UP001165960"/>
    </source>
</evidence>
<organism evidence="1 2">
    <name type="scientific">Entomophthora muscae</name>
    <dbReference type="NCBI Taxonomy" id="34485"/>
    <lineage>
        <taxon>Eukaryota</taxon>
        <taxon>Fungi</taxon>
        <taxon>Fungi incertae sedis</taxon>
        <taxon>Zoopagomycota</taxon>
        <taxon>Entomophthoromycotina</taxon>
        <taxon>Entomophthoromycetes</taxon>
        <taxon>Entomophthorales</taxon>
        <taxon>Entomophthoraceae</taxon>
        <taxon>Entomophthora</taxon>
    </lineage>
</organism>
<evidence type="ECO:0000313" key="1">
    <source>
        <dbReference type="EMBL" id="KAJ9084017.1"/>
    </source>
</evidence>
<gene>
    <name evidence="1" type="ORF">DSO57_1028554</name>
</gene>
<protein>
    <submittedName>
        <fullName evidence="1">Uncharacterized protein</fullName>
    </submittedName>
</protein>
<proteinExistence type="predicted"/>
<dbReference type="Proteomes" id="UP001165960">
    <property type="component" value="Unassembled WGS sequence"/>
</dbReference>
<name>A0ACC2UC76_9FUNG</name>